<feature type="domain" description="Protein kinase" evidence="2">
    <location>
        <begin position="73"/>
        <end position="343"/>
    </location>
</feature>
<proteinExistence type="predicted"/>
<keyword evidence="4" id="KW-1185">Reference proteome</keyword>
<feature type="compositionally biased region" description="Basic residues" evidence="1">
    <location>
        <begin position="1"/>
        <end position="17"/>
    </location>
</feature>
<dbReference type="OrthoDB" id="1890790at2759"/>
<protein>
    <recommendedName>
        <fullName evidence="2">Protein kinase domain-containing protein</fullName>
    </recommendedName>
</protein>
<feature type="region of interest" description="Disordered" evidence="1">
    <location>
        <begin position="1"/>
        <end position="32"/>
    </location>
</feature>
<evidence type="ECO:0000313" key="3">
    <source>
        <dbReference type="EMBL" id="PIA49066.1"/>
    </source>
</evidence>
<sequence length="344" mass="38456">MLSRAFHGRKTNTRIKRNPIEGENSDRSSLHYNPEDEECIVGLTGELPLIMCDGGSHTKTKSKGVLVLKEVMMGSVQMLGESAIGISEKVVLLDGMVYASKRFKKLTVSKKEFGRRIERIASVSRGCEYLLQVRAYLYAKRIKIVLCDYYPMGSLADLLNGARDHGHTPLDWNQRLTVIFHVAKAISYIHGQSPVHEKNFQLNVHGNIKASNVLIKNNFSACLSEYGFIQLTDPIEAVGVWQRKQPETLNSTEKMSQKGDICSFGLMVLDMLGGPEAPYQIHCILERKEEIKEGVAPFFEFIVEGKARKQALLVLDIALSCATRSPEARPSIDQILPSLHDVLI</sequence>
<accession>A0A2G5E011</accession>
<organism evidence="3 4">
    <name type="scientific">Aquilegia coerulea</name>
    <name type="common">Rocky mountain columbine</name>
    <dbReference type="NCBI Taxonomy" id="218851"/>
    <lineage>
        <taxon>Eukaryota</taxon>
        <taxon>Viridiplantae</taxon>
        <taxon>Streptophyta</taxon>
        <taxon>Embryophyta</taxon>
        <taxon>Tracheophyta</taxon>
        <taxon>Spermatophyta</taxon>
        <taxon>Magnoliopsida</taxon>
        <taxon>Ranunculales</taxon>
        <taxon>Ranunculaceae</taxon>
        <taxon>Thalictroideae</taxon>
        <taxon>Aquilegia</taxon>
    </lineage>
</organism>
<reference evidence="3 4" key="1">
    <citation type="submission" date="2017-09" db="EMBL/GenBank/DDBJ databases">
        <title>WGS assembly of Aquilegia coerulea Goldsmith.</title>
        <authorList>
            <person name="Hodges S."/>
            <person name="Kramer E."/>
            <person name="Nordborg M."/>
            <person name="Tomkins J."/>
            <person name="Borevitz J."/>
            <person name="Derieg N."/>
            <person name="Yan J."/>
            <person name="Mihaltcheva S."/>
            <person name="Hayes R.D."/>
            <person name="Rokhsar D."/>
        </authorList>
    </citation>
    <scope>NUCLEOTIDE SEQUENCE [LARGE SCALE GENOMIC DNA]</scope>
    <source>
        <strain evidence="4">cv. Goldsmith</strain>
    </source>
</reference>
<name>A0A2G5E011_AQUCA</name>
<dbReference type="Pfam" id="PF00069">
    <property type="entry name" value="Pkinase"/>
    <property type="match status" value="1"/>
</dbReference>
<dbReference type="InterPro" id="IPR011009">
    <property type="entry name" value="Kinase-like_dom_sf"/>
</dbReference>
<dbReference type="InterPro" id="IPR046959">
    <property type="entry name" value="PRK1-6/SRF4-like"/>
</dbReference>
<dbReference type="PANTHER" id="PTHR48007">
    <property type="entry name" value="LEUCINE-RICH REPEAT RECEPTOR-LIKE PROTEIN KINASE PXC1"/>
    <property type="match status" value="1"/>
</dbReference>
<dbReference type="PANTHER" id="PTHR48007:SF55">
    <property type="entry name" value="PROTEIN KINASE DOMAIN-CONTAINING PROTEIN"/>
    <property type="match status" value="1"/>
</dbReference>
<dbReference type="GO" id="GO:0004672">
    <property type="term" value="F:protein kinase activity"/>
    <property type="evidence" value="ECO:0007669"/>
    <property type="project" value="InterPro"/>
</dbReference>
<dbReference type="InterPro" id="IPR000719">
    <property type="entry name" value="Prot_kinase_dom"/>
</dbReference>
<feature type="compositionally biased region" description="Basic and acidic residues" evidence="1">
    <location>
        <begin position="18"/>
        <end position="29"/>
    </location>
</feature>
<dbReference type="SUPFAM" id="SSF56112">
    <property type="entry name" value="Protein kinase-like (PK-like)"/>
    <property type="match status" value="1"/>
</dbReference>
<gene>
    <name evidence="3" type="ORF">AQUCO_01300126v1</name>
</gene>
<evidence type="ECO:0000256" key="1">
    <source>
        <dbReference type="SAM" id="MobiDB-lite"/>
    </source>
</evidence>
<evidence type="ECO:0000259" key="2">
    <source>
        <dbReference type="PROSITE" id="PS50011"/>
    </source>
</evidence>
<dbReference type="InParanoid" id="A0A2G5E011"/>
<dbReference type="Proteomes" id="UP000230069">
    <property type="component" value="Unassembled WGS sequence"/>
</dbReference>
<dbReference type="PROSITE" id="PS50011">
    <property type="entry name" value="PROTEIN_KINASE_DOM"/>
    <property type="match status" value="1"/>
</dbReference>
<dbReference type="GO" id="GO:0005524">
    <property type="term" value="F:ATP binding"/>
    <property type="evidence" value="ECO:0007669"/>
    <property type="project" value="InterPro"/>
</dbReference>
<evidence type="ECO:0000313" key="4">
    <source>
        <dbReference type="Proteomes" id="UP000230069"/>
    </source>
</evidence>
<dbReference type="Gene3D" id="1.10.510.10">
    <property type="entry name" value="Transferase(Phosphotransferase) domain 1"/>
    <property type="match status" value="1"/>
</dbReference>
<dbReference type="EMBL" id="KZ305030">
    <property type="protein sequence ID" value="PIA49066.1"/>
    <property type="molecule type" value="Genomic_DNA"/>
</dbReference>
<dbReference type="AlphaFoldDB" id="A0A2G5E011"/>